<comment type="caution">
    <text evidence="2">The sequence shown here is derived from an EMBL/GenBank/DDBJ whole genome shotgun (WGS) entry which is preliminary data.</text>
</comment>
<evidence type="ECO:0000313" key="3">
    <source>
        <dbReference type="Proteomes" id="UP001159363"/>
    </source>
</evidence>
<proteinExistence type="predicted"/>
<evidence type="ECO:0000313" key="2">
    <source>
        <dbReference type="EMBL" id="KAJ8871614.1"/>
    </source>
</evidence>
<dbReference type="Proteomes" id="UP001159363">
    <property type="component" value="Chromosome 11"/>
</dbReference>
<dbReference type="EMBL" id="JARBHB010000012">
    <property type="protein sequence ID" value="KAJ8871614.1"/>
    <property type="molecule type" value="Genomic_DNA"/>
</dbReference>
<feature type="compositionally biased region" description="Polar residues" evidence="1">
    <location>
        <begin position="280"/>
        <end position="290"/>
    </location>
</feature>
<accession>A0ABQ9GHZ1</accession>
<keyword evidence="3" id="KW-1185">Reference proteome</keyword>
<protein>
    <submittedName>
        <fullName evidence="2">Uncharacterized protein</fullName>
    </submittedName>
</protein>
<organism evidence="2 3">
    <name type="scientific">Dryococelus australis</name>
    <dbReference type="NCBI Taxonomy" id="614101"/>
    <lineage>
        <taxon>Eukaryota</taxon>
        <taxon>Metazoa</taxon>
        <taxon>Ecdysozoa</taxon>
        <taxon>Arthropoda</taxon>
        <taxon>Hexapoda</taxon>
        <taxon>Insecta</taxon>
        <taxon>Pterygota</taxon>
        <taxon>Neoptera</taxon>
        <taxon>Polyneoptera</taxon>
        <taxon>Phasmatodea</taxon>
        <taxon>Verophasmatodea</taxon>
        <taxon>Anareolatae</taxon>
        <taxon>Phasmatidae</taxon>
        <taxon>Eurycanthinae</taxon>
        <taxon>Dryococelus</taxon>
    </lineage>
</organism>
<sequence length="290" mass="31194">MTFCPDKSPCWRPPIKRLPTHLCDQGAATRTPPEGSWPCGGEYLLTSLAAIGQLFSPALRSRLTSATWAGSLACANRARSRGETAGRALASASIPGEVASEISNEGIVPDDVADRQVFSGISLSPPPVHSGAALYSPRFPSSIEPRVFREFIRRRVVSSPQILPRFQVDPRVAFCLNLKEEKKHDRRRLVDFLSGSRGCGGVVRLLASHLDELGSIPGGISPGFSHVRIVPDEAAGSRVFSGISHFPRAPSFRRCSILTTFRPRRLSRPRSGGGVCDAIVSTSPTSPAQS</sequence>
<reference evidence="2 3" key="1">
    <citation type="submission" date="2023-02" db="EMBL/GenBank/DDBJ databases">
        <title>LHISI_Scaffold_Assembly.</title>
        <authorList>
            <person name="Stuart O.P."/>
            <person name="Cleave R."/>
            <person name="Magrath M.J.L."/>
            <person name="Mikheyev A.S."/>
        </authorList>
    </citation>
    <scope>NUCLEOTIDE SEQUENCE [LARGE SCALE GENOMIC DNA]</scope>
    <source>
        <strain evidence="2">Daus_M_001</strain>
        <tissue evidence="2">Leg muscle</tissue>
    </source>
</reference>
<evidence type="ECO:0000256" key="1">
    <source>
        <dbReference type="SAM" id="MobiDB-lite"/>
    </source>
</evidence>
<name>A0ABQ9GHZ1_9NEOP</name>
<feature type="region of interest" description="Disordered" evidence="1">
    <location>
        <begin position="266"/>
        <end position="290"/>
    </location>
</feature>
<gene>
    <name evidence="2" type="ORF">PR048_027941</name>
</gene>